<sequence length="346" mass="39565">MNASNGNGMNRASSAGLIIQALFSNWKIVIVLIGFGLAMDSGNWFVNASLATSKFFFGSWVIFGIQQAIFALFMFQLCFQRDKYIDHIMHFDCNAKVQSNQQSLDAYMKRNRYIFHSFTFINCVVNILLVIAPFIDKLEKCNIRTIDILKFGSVEIGFCCSFALFRFFVETCLYIHTCFMRVEHQIDTLNKSTNGLSIEHIRKVRRLYCFAVETTEKFNSLLWPVISTYFVVCIVKSHWALAAAITKSSFYVALIFIAEFSVFILVAYNMIYINHLSTRIYQSVYSLSYKTDSLFAKKEVHLFLTRIERGDVGFTFLDLFVITPTCVTSLVTIFLTLALAGPTLIT</sequence>
<dbReference type="EnsemblMetazoa" id="tetur08g08210.1">
    <property type="protein sequence ID" value="tetur08g08210.1"/>
    <property type="gene ID" value="tetur08g08210"/>
</dbReference>
<keyword evidence="1" id="KW-0812">Transmembrane</keyword>
<feature type="transmembrane region" description="Helical" evidence="1">
    <location>
        <begin position="113"/>
        <end position="135"/>
    </location>
</feature>
<dbReference type="HOGENOM" id="CLU_067200_0_0_1"/>
<evidence type="ECO:0008006" key="4">
    <source>
        <dbReference type="Google" id="ProtNLM"/>
    </source>
</evidence>
<proteinExistence type="predicted"/>
<evidence type="ECO:0000313" key="3">
    <source>
        <dbReference type="Proteomes" id="UP000015104"/>
    </source>
</evidence>
<evidence type="ECO:0000256" key="1">
    <source>
        <dbReference type="SAM" id="Phobius"/>
    </source>
</evidence>
<name>T1KCM9_TETUR</name>
<reference evidence="3" key="1">
    <citation type="submission" date="2011-08" db="EMBL/GenBank/DDBJ databases">
        <authorList>
            <person name="Rombauts S."/>
        </authorList>
    </citation>
    <scope>NUCLEOTIDE SEQUENCE</scope>
    <source>
        <strain evidence="3">London</strain>
    </source>
</reference>
<keyword evidence="3" id="KW-1185">Reference proteome</keyword>
<dbReference type="EMBL" id="CAEY01001941">
    <property type="status" value="NOT_ANNOTATED_CDS"/>
    <property type="molecule type" value="Genomic_DNA"/>
</dbReference>
<protein>
    <recommendedName>
        <fullName evidence="4">Gustatory receptor</fullName>
    </recommendedName>
</protein>
<organism evidence="2 3">
    <name type="scientific">Tetranychus urticae</name>
    <name type="common">Two-spotted spider mite</name>
    <dbReference type="NCBI Taxonomy" id="32264"/>
    <lineage>
        <taxon>Eukaryota</taxon>
        <taxon>Metazoa</taxon>
        <taxon>Ecdysozoa</taxon>
        <taxon>Arthropoda</taxon>
        <taxon>Chelicerata</taxon>
        <taxon>Arachnida</taxon>
        <taxon>Acari</taxon>
        <taxon>Acariformes</taxon>
        <taxon>Trombidiformes</taxon>
        <taxon>Prostigmata</taxon>
        <taxon>Eleutherengona</taxon>
        <taxon>Raphignathae</taxon>
        <taxon>Tetranychoidea</taxon>
        <taxon>Tetranychidae</taxon>
        <taxon>Tetranychus</taxon>
    </lineage>
</organism>
<feature type="transmembrane region" description="Helical" evidence="1">
    <location>
        <begin position="316"/>
        <end position="340"/>
    </location>
</feature>
<evidence type="ECO:0000313" key="2">
    <source>
        <dbReference type="EnsemblMetazoa" id="tetur08g08210.1"/>
    </source>
</evidence>
<dbReference type="AlphaFoldDB" id="T1KCM9"/>
<accession>T1KCM9</accession>
<feature type="transmembrane region" description="Helical" evidence="1">
    <location>
        <begin position="57"/>
        <end position="79"/>
    </location>
</feature>
<keyword evidence="1" id="KW-1133">Transmembrane helix</keyword>
<feature type="transmembrane region" description="Helical" evidence="1">
    <location>
        <begin position="12"/>
        <end position="37"/>
    </location>
</feature>
<feature type="transmembrane region" description="Helical" evidence="1">
    <location>
        <begin position="221"/>
        <end position="245"/>
    </location>
</feature>
<keyword evidence="1" id="KW-0472">Membrane</keyword>
<dbReference type="Proteomes" id="UP000015104">
    <property type="component" value="Unassembled WGS sequence"/>
</dbReference>
<feature type="transmembrane region" description="Helical" evidence="1">
    <location>
        <begin position="251"/>
        <end position="273"/>
    </location>
</feature>
<reference evidence="2" key="2">
    <citation type="submission" date="2015-06" db="UniProtKB">
        <authorList>
            <consortium name="EnsemblMetazoa"/>
        </authorList>
    </citation>
    <scope>IDENTIFICATION</scope>
</reference>